<keyword evidence="8" id="KW-0873">Pyrrolidone carboxylic acid</keyword>
<keyword evidence="6 9" id="KW-0732">Signal</keyword>
<keyword evidence="3" id="KW-0964">Secreted</keyword>
<keyword evidence="4" id="KW-0165">Cleavage on pair of basic residues</keyword>
<dbReference type="EMBL" id="AF536381">
    <property type="protein sequence ID" value="AAN04492.1"/>
    <property type="molecule type" value="mRNA"/>
</dbReference>
<evidence type="ECO:0000256" key="2">
    <source>
        <dbReference type="ARBA" id="ARBA00010968"/>
    </source>
</evidence>
<evidence type="ECO:0000256" key="6">
    <source>
        <dbReference type="ARBA" id="ARBA00022729"/>
    </source>
</evidence>
<dbReference type="GO" id="GO:0005179">
    <property type="term" value="F:hormone activity"/>
    <property type="evidence" value="ECO:0007669"/>
    <property type="project" value="UniProtKB-KW"/>
</dbReference>
<evidence type="ECO:0000256" key="5">
    <source>
        <dbReference type="ARBA" id="ARBA00022702"/>
    </source>
</evidence>
<evidence type="ECO:0000256" key="8">
    <source>
        <dbReference type="ARBA" id="ARBA00023283"/>
    </source>
</evidence>
<evidence type="ECO:0000256" key="3">
    <source>
        <dbReference type="ARBA" id="ARBA00022525"/>
    </source>
</evidence>
<dbReference type="PROSITE" id="PS00473">
    <property type="entry name" value="GNRH"/>
    <property type="match status" value="1"/>
</dbReference>
<reference evidence="10" key="1">
    <citation type="submission" date="2002-08" db="EMBL/GenBank/DDBJ databases">
        <title>American shad (Alosa sapidissima) hrGnRH sequence.</title>
        <authorList>
            <person name="Abraham E."/>
            <person name="Gothilf Y."/>
            <person name="Zohar Y."/>
        </authorList>
    </citation>
    <scope>NUCLEOTIDE SEQUENCE</scope>
</reference>
<evidence type="ECO:0000256" key="9">
    <source>
        <dbReference type="SAM" id="SignalP"/>
    </source>
</evidence>
<keyword evidence="5" id="KW-0372">Hormone</keyword>
<dbReference type="PANTHER" id="PTHR10522:SF5">
    <property type="entry name" value="PREPROGONADOTROPIN-RELEASING HORMONE 2"/>
    <property type="match status" value="1"/>
</dbReference>
<comment type="similarity">
    <text evidence="2">Belongs to the GnRH family.</text>
</comment>
<evidence type="ECO:0000256" key="4">
    <source>
        <dbReference type="ARBA" id="ARBA00022685"/>
    </source>
</evidence>
<accession>Q8JH60</accession>
<feature type="chain" id="PRO_5004310427" evidence="9">
    <location>
        <begin position="23"/>
        <end position="86"/>
    </location>
</feature>
<name>Q8JH60_ALOSP</name>
<feature type="signal peptide" evidence="9">
    <location>
        <begin position="1"/>
        <end position="22"/>
    </location>
</feature>
<sequence>MEGKRALLWLLLIAAAAFQLSAQHWSHGLSPGGKREAHTLSEVMEGLPKRSASLCGSEYRDGSPYKRPDRLEQLLNLMEGENVAYD</sequence>
<evidence type="ECO:0000313" key="10">
    <source>
        <dbReference type="EMBL" id="AAN04492.1"/>
    </source>
</evidence>
<organism evidence="10">
    <name type="scientific">Alosa sapidissima</name>
    <name type="common">American shad</name>
    <name type="synonym">Clupea sapidissima</name>
    <dbReference type="NCBI Taxonomy" id="34773"/>
    <lineage>
        <taxon>Eukaryota</taxon>
        <taxon>Metazoa</taxon>
        <taxon>Chordata</taxon>
        <taxon>Craniata</taxon>
        <taxon>Vertebrata</taxon>
        <taxon>Euteleostomi</taxon>
        <taxon>Actinopterygii</taxon>
        <taxon>Neopterygii</taxon>
        <taxon>Teleostei</taxon>
        <taxon>Clupei</taxon>
        <taxon>Clupeiformes</taxon>
        <taxon>Clupeoidei</taxon>
        <taxon>Clupeidae</taxon>
        <taxon>Alosa</taxon>
    </lineage>
</organism>
<dbReference type="AlphaFoldDB" id="Q8JH60"/>
<comment type="subcellular location">
    <subcellularLocation>
        <location evidence="1">Secreted</location>
    </subcellularLocation>
</comment>
<evidence type="ECO:0000256" key="7">
    <source>
        <dbReference type="ARBA" id="ARBA00022815"/>
    </source>
</evidence>
<evidence type="ECO:0000256" key="1">
    <source>
        <dbReference type="ARBA" id="ARBA00004613"/>
    </source>
</evidence>
<dbReference type="InterPro" id="IPR019792">
    <property type="entry name" value="Gonadoliberin"/>
</dbReference>
<protein>
    <submittedName>
        <fullName evidence="10">Gonadotropin-releasing hormone</fullName>
    </submittedName>
</protein>
<dbReference type="GO" id="GO:0005576">
    <property type="term" value="C:extracellular region"/>
    <property type="evidence" value="ECO:0007669"/>
    <property type="project" value="UniProtKB-SubCell"/>
</dbReference>
<dbReference type="PANTHER" id="PTHR10522">
    <property type="entry name" value="GONADOLIBERIN"/>
    <property type="match status" value="1"/>
</dbReference>
<dbReference type="InterPro" id="IPR002012">
    <property type="entry name" value="GnRH"/>
</dbReference>
<keyword evidence="7" id="KW-0027">Amidation</keyword>
<proteinExistence type="evidence at transcript level"/>